<protein>
    <recommendedName>
        <fullName evidence="10">VTC domain-containing protein</fullName>
    </recommendedName>
</protein>
<name>B8CGM0_THAPS</name>
<evidence type="ECO:0000259" key="7">
    <source>
        <dbReference type="Pfam" id="PF09359"/>
    </source>
</evidence>
<dbReference type="eggNOG" id="KOG1161">
    <property type="taxonomic scope" value="Eukaryota"/>
</dbReference>
<dbReference type="OMA" id="NVNAYMR"/>
<reference evidence="8 9" key="1">
    <citation type="journal article" date="2004" name="Science">
        <title>The genome of the diatom Thalassiosira pseudonana: ecology, evolution, and metabolism.</title>
        <authorList>
            <person name="Armbrust E.V."/>
            <person name="Berges J.A."/>
            <person name="Bowler C."/>
            <person name="Green B.R."/>
            <person name="Martinez D."/>
            <person name="Putnam N.H."/>
            <person name="Zhou S."/>
            <person name="Allen A.E."/>
            <person name="Apt K.E."/>
            <person name="Bechner M."/>
            <person name="Brzezinski M.A."/>
            <person name="Chaal B.K."/>
            <person name="Chiovitti A."/>
            <person name="Davis A.K."/>
            <person name="Demarest M.S."/>
            <person name="Detter J.C."/>
            <person name="Glavina T."/>
            <person name="Goodstein D."/>
            <person name="Hadi M.Z."/>
            <person name="Hellsten U."/>
            <person name="Hildebrand M."/>
            <person name="Jenkins B.D."/>
            <person name="Jurka J."/>
            <person name="Kapitonov V.V."/>
            <person name="Kroger N."/>
            <person name="Lau W.W."/>
            <person name="Lane T.W."/>
            <person name="Larimer F.W."/>
            <person name="Lippmeier J.C."/>
            <person name="Lucas S."/>
            <person name="Medina M."/>
            <person name="Montsant A."/>
            <person name="Obornik M."/>
            <person name="Parker M.S."/>
            <person name="Palenik B."/>
            <person name="Pazour G.J."/>
            <person name="Richardson P.M."/>
            <person name="Rynearson T.A."/>
            <person name="Saito M.A."/>
            <person name="Schwartz D.C."/>
            <person name="Thamatrakoln K."/>
            <person name="Valentin K."/>
            <person name="Vardi A."/>
            <person name="Wilkerson F.P."/>
            <person name="Rokhsar D.S."/>
        </authorList>
    </citation>
    <scope>NUCLEOTIDE SEQUENCE [LARGE SCALE GENOMIC DNA]</scope>
    <source>
        <strain evidence="8 9">CCMP1335</strain>
    </source>
</reference>
<keyword evidence="9" id="KW-1185">Reference proteome</keyword>
<keyword evidence="3 5" id="KW-1133">Transmembrane helix</keyword>
<dbReference type="InParanoid" id="B8CGM0"/>
<evidence type="ECO:0000313" key="9">
    <source>
        <dbReference type="Proteomes" id="UP000001449"/>
    </source>
</evidence>
<feature type="domain" description="DUF202" evidence="6">
    <location>
        <begin position="477"/>
        <end position="539"/>
    </location>
</feature>
<feature type="transmembrane region" description="Helical" evidence="5">
    <location>
        <begin position="516"/>
        <end position="537"/>
    </location>
</feature>
<dbReference type="AlphaFoldDB" id="B8CGM0"/>
<dbReference type="InterPro" id="IPR051572">
    <property type="entry name" value="VTC_Complex_Subunit"/>
</dbReference>
<dbReference type="Pfam" id="PF02656">
    <property type="entry name" value="DUF202"/>
    <property type="match status" value="1"/>
</dbReference>
<dbReference type="InterPro" id="IPR003807">
    <property type="entry name" value="DUF202"/>
</dbReference>
<organism evidence="8 9">
    <name type="scientific">Thalassiosira pseudonana</name>
    <name type="common">Marine diatom</name>
    <name type="synonym">Cyclotella nana</name>
    <dbReference type="NCBI Taxonomy" id="35128"/>
    <lineage>
        <taxon>Eukaryota</taxon>
        <taxon>Sar</taxon>
        <taxon>Stramenopiles</taxon>
        <taxon>Ochrophyta</taxon>
        <taxon>Bacillariophyta</taxon>
        <taxon>Coscinodiscophyceae</taxon>
        <taxon>Thalassiosirophycidae</taxon>
        <taxon>Thalassiosirales</taxon>
        <taxon>Thalassiosiraceae</taxon>
        <taxon>Thalassiosira</taxon>
    </lineage>
</organism>
<evidence type="ECO:0000256" key="1">
    <source>
        <dbReference type="ARBA" id="ARBA00004127"/>
    </source>
</evidence>
<reference evidence="8 9" key="2">
    <citation type="journal article" date="2008" name="Nature">
        <title>The Phaeodactylum genome reveals the evolutionary history of diatom genomes.</title>
        <authorList>
            <person name="Bowler C."/>
            <person name="Allen A.E."/>
            <person name="Badger J.H."/>
            <person name="Grimwood J."/>
            <person name="Jabbari K."/>
            <person name="Kuo A."/>
            <person name="Maheswari U."/>
            <person name="Martens C."/>
            <person name="Maumus F."/>
            <person name="Otillar R.P."/>
            <person name="Rayko E."/>
            <person name="Salamov A."/>
            <person name="Vandepoele K."/>
            <person name="Beszteri B."/>
            <person name="Gruber A."/>
            <person name="Heijde M."/>
            <person name="Katinka M."/>
            <person name="Mock T."/>
            <person name="Valentin K."/>
            <person name="Verret F."/>
            <person name="Berges J.A."/>
            <person name="Brownlee C."/>
            <person name="Cadoret J.P."/>
            <person name="Chiovitti A."/>
            <person name="Choi C.J."/>
            <person name="Coesel S."/>
            <person name="De Martino A."/>
            <person name="Detter J.C."/>
            <person name="Durkin C."/>
            <person name="Falciatore A."/>
            <person name="Fournet J."/>
            <person name="Haruta M."/>
            <person name="Huysman M.J."/>
            <person name="Jenkins B.D."/>
            <person name="Jiroutova K."/>
            <person name="Jorgensen R.E."/>
            <person name="Joubert Y."/>
            <person name="Kaplan A."/>
            <person name="Kroger N."/>
            <person name="Kroth P.G."/>
            <person name="La Roche J."/>
            <person name="Lindquist E."/>
            <person name="Lommer M."/>
            <person name="Martin-Jezequel V."/>
            <person name="Lopez P.J."/>
            <person name="Lucas S."/>
            <person name="Mangogna M."/>
            <person name="McGinnis K."/>
            <person name="Medlin L.K."/>
            <person name="Montsant A."/>
            <person name="Oudot-Le Secq M.P."/>
            <person name="Napoli C."/>
            <person name="Obornik M."/>
            <person name="Parker M.S."/>
            <person name="Petit J.L."/>
            <person name="Porcel B.M."/>
            <person name="Poulsen N."/>
            <person name="Robison M."/>
            <person name="Rychlewski L."/>
            <person name="Rynearson T.A."/>
            <person name="Schmutz J."/>
            <person name="Shapiro H."/>
            <person name="Siaut M."/>
            <person name="Stanley M."/>
            <person name="Sussman M.R."/>
            <person name="Taylor A.R."/>
            <person name="Vardi A."/>
            <person name="von Dassow P."/>
            <person name="Vyverman W."/>
            <person name="Willis A."/>
            <person name="Wyrwicz L.S."/>
            <person name="Rokhsar D.S."/>
            <person name="Weissenbach J."/>
            <person name="Armbrust E.V."/>
            <person name="Green B.R."/>
            <person name="Van de Peer Y."/>
            <person name="Grigoriev I.V."/>
        </authorList>
    </citation>
    <scope>NUCLEOTIDE SEQUENCE [LARGE SCALE GENOMIC DNA]</scope>
    <source>
        <strain evidence="8 9">CCMP1335</strain>
    </source>
</reference>
<accession>B8CGM0</accession>
<evidence type="ECO:0000259" key="6">
    <source>
        <dbReference type="Pfam" id="PF02656"/>
    </source>
</evidence>
<dbReference type="PANTHER" id="PTHR46140:SF1">
    <property type="entry name" value="VACUOLAR TRANSPORTER CHAPERONE COMPLEX SUBUNIT 4-RELATED"/>
    <property type="match status" value="1"/>
</dbReference>
<dbReference type="EMBL" id="CM000655">
    <property type="protein sequence ID" value="EED87388.1"/>
    <property type="molecule type" value="Genomic_DNA"/>
</dbReference>
<dbReference type="GO" id="GO:0005783">
    <property type="term" value="C:endoplasmic reticulum"/>
    <property type="evidence" value="ECO:0000318"/>
    <property type="project" value="GO_Central"/>
</dbReference>
<dbReference type="Proteomes" id="UP000001449">
    <property type="component" value="Chromosome 24"/>
</dbReference>
<sequence>MGFHKILKKHDKNLPLHACKQFYINRMHNQAWVRGDYSDVVVRLSAIYSALRNDHAAEENKDASQSFLRSTTKYWVRTEDVSKVKYAILKHLPVFLQKTSTGESDSQLTNSVYFDNDQLELYHGRLDKTPGAIAYRLRWYGAGDPKMVFCERKTHRDTWTGEASVKERFIVDESEVKSVLNDTYPIEEKRAEMQAKKGATEAEVDDWEILVREMLQVVQVKQLVPTMRTQYMRTAFQIPFDATVRISLDTNLCMISERGYDTEGGAKWFRDPEKQLADNEITRFPHAVLEVKLELGGANSEPPQWVTDLQNSGMLYEVHKFSKFIHGCAVLMPEYVRSVPYWVDDASIRDSVLRSGGGRILVPADSETGVGPGANELYNHLLPFGNIKENKLNNPGRTANTVSLIKSGKGDKANGLMTTGDKYYADADVTDEEQLFNASLQGCCEDTCAGWLFPFCSGMNEEVLAPTSVQKIEPKIFFANERTFLHWLHAGVTLYTIAAGILAFASDTHSIGAHWYAMALLPISLGFCLYALHIFLWRAEKIKTRIPGRWDDSRGPLILGSILAGVLFVNFMMKCREIQRYNEMMAHEL</sequence>
<comment type="subcellular location">
    <subcellularLocation>
        <location evidence="1">Endomembrane system</location>
        <topology evidence="1">Multi-pass membrane protein</topology>
    </subcellularLocation>
</comment>
<feature type="transmembrane region" description="Helical" evidence="5">
    <location>
        <begin position="557"/>
        <end position="575"/>
    </location>
</feature>
<evidence type="ECO:0000256" key="2">
    <source>
        <dbReference type="ARBA" id="ARBA00022692"/>
    </source>
</evidence>
<dbReference type="PANTHER" id="PTHR46140">
    <property type="entry name" value="VACUOLAR TRANSPORTER CHAPERONE 1-RELATED"/>
    <property type="match status" value="1"/>
</dbReference>
<evidence type="ECO:0000256" key="5">
    <source>
        <dbReference type="SAM" id="Phobius"/>
    </source>
</evidence>
<dbReference type="Gene3D" id="3.20.100.30">
    <property type="entry name" value="VTC, catalytic tunnel domain"/>
    <property type="match status" value="1"/>
</dbReference>
<evidence type="ECO:0000256" key="3">
    <source>
        <dbReference type="ARBA" id="ARBA00022989"/>
    </source>
</evidence>
<dbReference type="Pfam" id="PF09359">
    <property type="entry name" value="VTC"/>
    <property type="match status" value="1"/>
</dbReference>
<gene>
    <name evidence="8" type="ORF">THAPSDRAFT_43150</name>
</gene>
<dbReference type="GO" id="GO:0006799">
    <property type="term" value="P:polyphosphate biosynthetic process"/>
    <property type="evidence" value="ECO:0000318"/>
    <property type="project" value="GO_Central"/>
</dbReference>
<keyword evidence="4 5" id="KW-0472">Membrane</keyword>
<dbReference type="GO" id="GO:0033254">
    <property type="term" value="C:vacuolar transporter chaperone complex"/>
    <property type="evidence" value="ECO:0000318"/>
    <property type="project" value="GO_Central"/>
</dbReference>
<feature type="domain" description="VTC" evidence="7">
    <location>
        <begin position="69"/>
        <end position="331"/>
    </location>
</feature>
<evidence type="ECO:0000256" key="4">
    <source>
        <dbReference type="ARBA" id="ARBA00023136"/>
    </source>
</evidence>
<evidence type="ECO:0000313" key="8">
    <source>
        <dbReference type="EMBL" id="EED87388.1"/>
    </source>
</evidence>
<dbReference type="eggNOG" id="KOG4580">
    <property type="taxonomic scope" value="Eukaryota"/>
</dbReference>
<feature type="transmembrane region" description="Helical" evidence="5">
    <location>
        <begin position="484"/>
        <end position="504"/>
    </location>
</feature>
<dbReference type="InterPro" id="IPR042267">
    <property type="entry name" value="VTC_sf"/>
</dbReference>
<dbReference type="HOGENOM" id="CLU_009308_0_0_1"/>
<dbReference type="InterPro" id="IPR018966">
    <property type="entry name" value="VTC_domain"/>
</dbReference>
<dbReference type="KEGG" id="tps:THAPSDRAFT_43150"/>
<dbReference type="PaxDb" id="35128-Thaps43150"/>
<dbReference type="GeneID" id="7452003"/>
<proteinExistence type="predicted"/>
<evidence type="ECO:0008006" key="10">
    <source>
        <dbReference type="Google" id="ProtNLM"/>
    </source>
</evidence>
<keyword evidence="2 5" id="KW-0812">Transmembrane</keyword>
<dbReference type="RefSeq" id="XP_002295322.1">
    <property type="nucleotide sequence ID" value="XM_002295286.1"/>
</dbReference>
<dbReference type="CDD" id="cd07751">
    <property type="entry name" value="PolyPPase_VTC4_like"/>
    <property type="match status" value="1"/>
</dbReference>